<evidence type="ECO:0000256" key="2">
    <source>
        <dbReference type="ARBA" id="ARBA00011353"/>
    </source>
</evidence>
<evidence type="ECO:0000256" key="4">
    <source>
        <dbReference type="ARBA" id="ARBA00022679"/>
    </source>
</evidence>
<feature type="compositionally biased region" description="Basic and acidic residues" evidence="13">
    <location>
        <begin position="793"/>
        <end position="808"/>
    </location>
</feature>
<keyword evidence="9" id="KW-0694">RNA-binding</keyword>
<dbReference type="PROSITE" id="PS50994">
    <property type="entry name" value="INTEGRASE"/>
    <property type="match status" value="1"/>
</dbReference>
<dbReference type="InterPro" id="IPR036875">
    <property type="entry name" value="Znf_CCHC_sf"/>
</dbReference>
<dbReference type="Pfam" id="PF00385">
    <property type="entry name" value="Chromo"/>
    <property type="match status" value="1"/>
</dbReference>
<dbReference type="FunFam" id="3.30.420.10:FF:000032">
    <property type="entry name" value="Retrovirus-related Pol polyprotein from transposon 297-like Protein"/>
    <property type="match status" value="1"/>
</dbReference>
<dbReference type="Proteomes" id="UP000245956">
    <property type="component" value="Unassembled WGS sequence"/>
</dbReference>
<dbReference type="SMART" id="SM00343">
    <property type="entry name" value="ZnF_C2HC"/>
    <property type="match status" value="1"/>
</dbReference>
<evidence type="ECO:0000259" key="16">
    <source>
        <dbReference type="PROSITE" id="PS50878"/>
    </source>
</evidence>
<dbReference type="SUPFAM" id="SSF50630">
    <property type="entry name" value="Acid proteases"/>
    <property type="match status" value="1"/>
</dbReference>
<dbReference type="SUPFAM" id="SSF56672">
    <property type="entry name" value="DNA/RNA polymerases"/>
    <property type="match status" value="1"/>
</dbReference>
<dbReference type="SUPFAM" id="SSF57756">
    <property type="entry name" value="Retrovirus zinc finger-like domains"/>
    <property type="match status" value="1"/>
</dbReference>
<dbReference type="InterPro" id="IPR043502">
    <property type="entry name" value="DNA/RNA_pol_sf"/>
</dbReference>
<keyword evidence="12" id="KW-0479">Metal-binding</keyword>
<dbReference type="CDD" id="cd00303">
    <property type="entry name" value="retropepsin_like"/>
    <property type="match status" value="1"/>
</dbReference>
<dbReference type="Gene3D" id="2.40.50.40">
    <property type="match status" value="1"/>
</dbReference>
<reference evidence="18 19" key="1">
    <citation type="journal article" date="2016" name="Front. Microbiol.">
        <title>Genome and transcriptome sequences reveal the specific parasitism of the nematophagous Purpureocillium lilacinum 36-1.</title>
        <authorList>
            <person name="Xie J."/>
            <person name="Li S."/>
            <person name="Mo C."/>
            <person name="Xiao X."/>
            <person name="Peng D."/>
            <person name="Wang G."/>
            <person name="Xiao Y."/>
        </authorList>
    </citation>
    <scope>NUCLEOTIDE SEQUENCE [LARGE SCALE GENOMIC DNA]</scope>
    <source>
        <strain evidence="18 19">36-1</strain>
    </source>
</reference>
<dbReference type="InterPro" id="IPR043128">
    <property type="entry name" value="Rev_trsase/Diguanyl_cyclase"/>
</dbReference>
<dbReference type="GO" id="GO:0005739">
    <property type="term" value="C:mitochondrion"/>
    <property type="evidence" value="ECO:0007669"/>
    <property type="project" value="UniProtKB-SubCell"/>
</dbReference>
<feature type="compositionally biased region" description="Acidic residues" evidence="13">
    <location>
        <begin position="447"/>
        <end position="467"/>
    </location>
</feature>
<keyword evidence="11" id="KW-0496">Mitochondrion</keyword>
<dbReference type="EMBL" id="LCWV01000092">
    <property type="protein sequence ID" value="PWI64111.1"/>
    <property type="molecule type" value="Genomic_DNA"/>
</dbReference>
<dbReference type="Gene3D" id="3.30.420.10">
    <property type="entry name" value="Ribonuclease H-like superfamily/Ribonuclease H"/>
    <property type="match status" value="1"/>
</dbReference>
<dbReference type="FunFam" id="3.30.70.270:FF:000020">
    <property type="entry name" value="Transposon Tf2-6 polyprotein-like Protein"/>
    <property type="match status" value="1"/>
</dbReference>
<feature type="compositionally biased region" description="Polar residues" evidence="13">
    <location>
        <begin position="405"/>
        <end position="416"/>
    </location>
</feature>
<dbReference type="CDD" id="cd09274">
    <property type="entry name" value="RNase_HI_RT_Ty3"/>
    <property type="match status" value="1"/>
</dbReference>
<dbReference type="GO" id="GO:0003964">
    <property type="term" value="F:RNA-directed DNA polymerase activity"/>
    <property type="evidence" value="ECO:0007669"/>
    <property type="project" value="UniProtKB-KW"/>
</dbReference>
<dbReference type="InterPro" id="IPR056924">
    <property type="entry name" value="SH3_Tf2-1"/>
</dbReference>
<comment type="subcellular location">
    <subcellularLocation>
        <location evidence="1">Mitochondrion</location>
    </subcellularLocation>
</comment>
<keyword evidence="6" id="KW-0540">Nuclease</keyword>
<dbReference type="InterPro" id="IPR050951">
    <property type="entry name" value="Retrovirus_Pol_polyprotein"/>
</dbReference>
<dbReference type="GO" id="GO:0006338">
    <property type="term" value="P:chromatin remodeling"/>
    <property type="evidence" value="ECO:0007669"/>
    <property type="project" value="UniProtKB-ARBA"/>
</dbReference>
<dbReference type="InterPro" id="IPR036397">
    <property type="entry name" value="RNaseH_sf"/>
</dbReference>
<keyword evidence="12" id="KW-0862">Zinc</keyword>
<feature type="domain" description="CCHC-type" evidence="15">
    <location>
        <begin position="273"/>
        <end position="288"/>
    </location>
</feature>
<dbReference type="SUPFAM" id="SSF54160">
    <property type="entry name" value="Chromo domain-like"/>
    <property type="match status" value="1"/>
</dbReference>
<dbReference type="Gene3D" id="2.40.70.10">
    <property type="entry name" value="Acid Proteases"/>
    <property type="match status" value="1"/>
</dbReference>
<feature type="region of interest" description="Disordered" evidence="13">
    <location>
        <begin position="405"/>
        <end position="474"/>
    </location>
</feature>
<dbReference type="SMART" id="SM00298">
    <property type="entry name" value="CHROMO"/>
    <property type="match status" value="1"/>
</dbReference>
<accession>A0A2U3DPC8</accession>
<dbReference type="EC" id="2.7.7.49" evidence="3"/>
<keyword evidence="12" id="KW-0863">Zinc-finger</keyword>
<comment type="subunit">
    <text evidence="2">Component of the NuA4 histone acetyltransferase complex.</text>
</comment>
<organism evidence="18 19">
    <name type="scientific">Purpureocillium lilacinum</name>
    <name type="common">Paecilomyces lilacinus</name>
    <dbReference type="NCBI Taxonomy" id="33203"/>
    <lineage>
        <taxon>Eukaryota</taxon>
        <taxon>Fungi</taxon>
        <taxon>Dikarya</taxon>
        <taxon>Ascomycota</taxon>
        <taxon>Pezizomycotina</taxon>
        <taxon>Sordariomycetes</taxon>
        <taxon>Hypocreomycetidae</taxon>
        <taxon>Hypocreales</taxon>
        <taxon>Ophiocordycipitaceae</taxon>
        <taxon>Purpureocillium</taxon>
    </lineage>
</organism>
<dbReference type="InterPro" id="IPR012337">
    <property type="entry name" value="RNaseH-like_sf"/>
</dbReference>
<gene>
    <name evidence="18" type="ORF">PCL_12656</name>
</gene>
<dbReference type="GO" id="GO:0015074">
    <property type="term" value="P:DNA integration"/>
    <property type="evidence" value="ECO:0007669"/>
    <property type="project" value="InterPro"/>
</dbReference>
<evidence type="ECO:0000256" key="9">
    <source>
        <dbReference type="ARBA" id="ARBA00022884"/>
    </source>
</evidence>
<keyword evidence="7" id="KW-0255">Endonuclease</keyword>
<evidence type="ECO:0000259" key="15">
    <source>
        <dbReference type="PROSITE" id="PS50158"/>
    </source>
</evidence>
<dbReference type="GO" id="GO:0004519">
    <property type="term" value="F:endonuclease activity"/>
    <property type="evidence" value="ECO:0007669"/>
    <property type="project" value="UniProtKB-KW"/>
</dbReference>
<feature type="domain" description="Reverse transcriptase" evidence="16">
    <location>
        <begin position="891"/>
        <end position="1070"/>
    </location>
</feature>
<dbReference type="Pfam" id="PF13650">
    <property type="entry name" value="Asp_protease_2"/>
    <property type="match status" value="1"/>
</dbReference>
<evidence type="ECO:0000256" key="7">
    <source>
        <dbReference type="ARBA" id="ARBA00022759"/>
    </source>
</evidence>
<dbReference type="SUPFAM" id="SSF53098">
    <property type="entry name" value="Ribonuclease H-like"/>
    <property type="match status" value="1"/>
</dbReference>
<feature type="domain" description="Integrase catalytic" evidence="17">
    <location>
        <begin position="1362"/>
        <end position="1531"/>
    </location>
</feature>
<evidence type="ECO:0000256" key="13">
    <source>
        <dbReference type="SAM" id="MobiDB-lite"/>
    </source>
</evidence>
<name>A0A2U3DPC8_PURLI</name>
<dbReference type="GO" id="GO:0008270">
    <property type="term" value="F:zinc ion binding"/>
    <property type="evidence" value="ECO:0007669"/>
    <property type="project" value="UniProtKB-KW"/>
</dbReference>
<dbReference type="InterPro" id="IPR000953">
    <property type="entry name" value="Chromo/chromo_shadow_dom"/>
</dbReference>
<sequence length="1780" mass="205195">MSTSSGATQNPGQMLARMQAELQQLREQVRNQAGGGAAGAPKFPKPESFDGQKGSVRSFLTQAKAYLRVNTSIGGPVPQILCIGNLLTGKAFEWWEPTLRDYLDHEGEADRNEETNTIFQSYDNFENALETAFGDPDEARTATRQLKNLRQTGSAMHYNREFRRLSSKLDLGDNALMEYFYDGLREDVKDELSKVDKPDEFNEYVEMAIKIDNRNYQRRLERGNKGGRNFKIQGSRANQGKPYRHRSTAYGHHSGPMDLDVATRDDKNKKKTCYNCGKPGHFANKCNQKKKSNWKPIPDRRAQVATREEPVRHELLHFSGCYDDSCQTHLSDKQGSGWYPQKPRERNASVMQRVQNQNPDRIYRRPTLQIEGRPASEQQMRVLIRASQAEGLHCLDEFARSLSPTTQRLTRSANNDNQEEDWEHPTQPYERPEYYGIPPPRYGSTEEATDSESSDSSQDSDDSEDEFPPLMGYGKDITEPELLLAILRAEETSERCTRPLIGEPSSLHPGGLGHRQILWFHCIYPRYAFHLWDKLEFKWMPTRPRAGQSIDRKPSNIALPTVGYDQCTLACTNKRHLRQTLSQTSQRGTIPRHTNRATASKWKRDARDTTHLNARSSDLCDNTPQLEGQHRSICARCRRTDKKRNGQAVRGLLPAANQRFLMSMTTPNHEHMLLPMTIGGRNIKAMLDSGAQGNFISPNLVNELRLPWKTKDEPYRLRGVEGQIVSYAQGWVDMETAHLPTWICGKRHDLTLDVMDIQEDVILGIPWLRASNPRVDWRTGHLQWDTPGSVSVTEKRVNSKPRDTPSNESKKALRIYVIAKEPKPVRSERIPEEYRRYGKLFSDELETGLPEHSRWDHEIPLKPGSEPRFHKIYPLNEEKTKALDEYLAENERKGYIRPSTSSAGFPILFVPKKNGKLRLCVDYRQLNNITIKNRYPLPLITELQDKLHSAKWFTTLDLKGAYNLIRIKEGEEWKTAFRTKRGLYEYLVMPFGLTNAPASFQTMINDVLREHLDIFVVVYLDDILIFSKTLEEHRGHVHKILQKLEKANLLVEAEKCEFHKQKVKFLGYEIMPGFIGMDPDKIKAVRDWPPPTNVKEVRAFLGFVNFYRRYIKNFGGIGIPLTDLTKKDQSFVWGNKEQEAFDTIKNKMLEEPIHALPDPSKPFEVETDASDWALGGQLAQRDEQGRLHPVAFYSKKLSGPALNYPIHDKELMAIIEAFKEWKHYLSGTTETVKVYTDHKNLTSFTTTKELNKRQVRWYEFLSEFNFEIIYRKGSENGRADALSRREDLKPPTEVQRAAILRETGQGTLQLGSRQVNATWKVEPDQEWIQRIRQAYENDELASNWETNPASKANRHAPYGQLQPISPPDKAWHTVAIDFIVKLPPSKEPMTDAVFDSILVVTEKLTKYAYFVPYKESSTAEDIAFTFSKIVISQHGLPKRIITDRDKLFTSKFWTSLMQQLKIKHSLSTAFHPQTDGQTERLNQTLEQYLRSYVNYEQDNWVELLPTAQWAYNSSDNEAIRMTPFEANYGYNPTITVQQLEVDTPRATKTATSLQQTHAHLQQEWIFLQNRMKHYADQKRLEGPTLKEGDKVYLLRRNIKTKRPSEKLDWKKLGPFKVQKKLSEVNYKLSLPQGMRMHPIFHISLLEPAPKKAALETNVEIEEPQEYNVERILDSRRITRGMEYYIKWEGYDHTENTWEPKSHGLAKNNTRNGSFPINVVRNPQRLDILDHPVLVRLESRKDAILRIQLLNTATEQLGAALLRLLPNPTNPSQAARRVGQL</sequence>
<evidence type="ECO:0000259" key="14">
    <source>
        <dbReference type="PROSITE" id="PS50013"/>
    </source>
</evidence>
<dbReference type="PANTHER" id="PTHR37984">
    <property type="entry name" value="PROTEIN CBG26694"/>
    <property type="match status" value="1"/>
</dbReference>
<dbReference type="CDD" id="cd01647">
    <property type="entry name" value="RT_LTR"/>
    <property type="match status" value="1"/>
</dbReference>
<dbReference type="InterPro" id="IPR001584">
    <property type="entry name" value="Integrase_cat-core"/>
</dbReference>
<dbReference type="GO" id="GO:0016787">
    <property type="term" value="F:hydrolase activity"/>
    <property type="evidence" value="ECO:0007669"/>
    <property type="project" value="UniProtKB-KW"/>
</dbReference>
<dbReference type="PANTHER" id="PTHR37984:SF5">
    <property type="entry name" value="PROTEIN NYNRIN-LIKE"/>
    <property type="match status" value="1"/>
</dbReference>
<dbReference type="InterPro" id="IPR021109">
    <property type="entry name" value="Peptidase_aspartic_dom_sf"/>
</dbReference>
<proteinExistence type="predicted"/>
<dbReference type="Pfam" id="PF03732">
    <property type="entry name" value="Retrotrans_gag"/>
    <property type="match status" value="1"/>
</dbReference>
<feature type="region of interest" description="Disordered" evidence="13">
    <location>
        <begin position="222"/>
        <end position="259"/>
    </location>
</feature>
<feature type="region of interest" description="Disordered" evidence="13">
    <location>
        <begin position="788"/>
        <end position="808"/>
    </location>
</feature>
<dbReference type="GO" id="GO:0005634">
    <property type="term" value="C:nucleus"/>
    <property type="evidence" value="ECO:0007669"/>
    <property type="project" value="UniProtKB-ARBA"/>
</dbReference>
<comment type="caution">
    <text evidence="18">The sequence shown here is derived from an EMBL/GenBank/DDBJ whole genome shotgun (WGS) entry which is preliminary data.</text>
</comment>
<keyword evidence="5" id="KW-0548">Nucleotidyltransferase</keyword>
<evidence type="ECO:0000313" key="18">
    <source>
        <dbReference type="EMBL" id="PWI64111.1"/>
    </source>
</evidence>
<evidence type="ECO:0000256" key="3">
    <source>
        <dbReference type="ARBA" id="ARBA00012493"/>
    </source>
</evidence>
<dbReference type="InterPro" id="IPR016197">
    <property type="entry name" value="Chromo-like_dom_sf"/>
</dbReference>
<dbReference type="Gene3D" id="4.10.60.10">
    <property type="entry name" value="Zinc finger, CCHC-type"/>
    <property type="match status" value="1"/>
</dbReference>
<protein>
    <recommendedName>
        <fullName evidence="3">RNA-directed DNA polymerase</fullName>
        <ecNumber evidence="3">2.7.7.49</ecNumber>
    </recommendedName>
</protein>
<dbReference type="InterPro" id="IPR001878">
    <property type="entry name" value="Znf_CCHC"/>
</dbReference>
<evidence type="ECO:0000313" key="19">
    <source>
        <dbReference type="Proteomes" id="UP000245956"/>
    </source>
</evidence>
<dbReference type="InterPro" id="IPR005162">
    <property type="entry name" value="Retrotrans_gag_dom"/>
</dbReference>
<dbReference type="CDD" id="cd00024">
    <property type="entry name" value="CD_CSD"/>
    <property type="match status" value="1"/>
</dbReference>
<evidence type="ECO:0000256" key="6">
    <source>
        <dbReference type="ARBA" id="ARBA00022722"/>
    </source>
</evidence>
<keyword evidence="8" id="KW-0378">Hydrolase</keyword>
<dbReference type="Pfam" id="PF00078">
    <property type="entry name" value="RVT_1"/>
    <property type="match status" value="1"/>
</dbReference>
<dbReference type="PROSITE" id="PS50013">
    <property type="entry name" value="CHROMO_2"/>
    <property type="match status" value="1"/>
</dbReference>
<feature type="region of interest" description="Disordered" evidence="13">
    <location>
        <begin position="25"/>
        <end position="54"/>
    </location>
</feature>
<evidence type="ECO:0000256" key="1">
    <source>
        <dbReference type="ARBA" id="ARBA00004173"/>
    </source>
</evidence>
<dbReference type="GO" id="GO:0003723">
    <property type="term" value="F:RNA binding"/>
    <property type="evidence" value="ECO:0007669"/>
    <property type="project" value="UniProtKB-KW"/>
</dbReference>
<evidence type="ECO:0000256" key="12">
    <source>
        <dbReference type="PROSITE-ProRule" id="PRU00047"/>
    </source>
</evidence>
<keyword evidence="10" id="KW-0695">RNA-directed DNA polymerase</keyword>
<evidence type="ECO:0000256" key="8">
    <source>
        <dbReference type="ARBA" id="ARBA00022801"/>
    </source>
</evidence>
<evidence type="ECO:0000256" key="10">
    <source>
        <dbReference type="ARBA" id="ARBA00022918"/>
    </source>
</evidence>
<dbReference type="Pfam" id="PF00098">
    <property type="entry name" value="zf-CCHC"/>
    <property type="match status" value="1"/>
</dbReference>
<feature type="region of interest" description="Disordered" evidence="13">
    <location>
        <begin position="580"/>
        <end position="608"/>
    </location>
</feature>
<feature type="domain" description="Chromo" evidence="14">
    <location>
        <begin position="1666"/>
        <end position="1702"/>
    </location>
</feature>
<dbReference type="InterPro" id="IPR041373">
    <property type="entry name" value="RT_RNaseH"/>
</dbReference>
<dbReference type="PROSITE" id="PS50878">
    <property type="entry name" value="RT_POL"/>
    <property type="match status" value="1"/>
</dbReference>
<evidence type="ECO:0000259" key="17">
    <source>
        <dbReference type="PROSITE" id="PS50994"/>
    </source>
</evidence>
<dbReference type="Pfam" id="PF17917">
    <property type="entry name" value="RT_RNaseH"/>
    <property type="match status" value="1"/>
</dbReference>
<dbReference type="InterPro" id="IPR023780">
    <property type="entry name" value="Chromo_domain"/>
</dbReference>
<keyword evidence="4" id="KW-0808">Transferase</keyword>
<dbReference type="Gene3D" id="3.10.10.10">
    <property type="entry name" value="HIV Type 1 Reverse Transcriptase, subunit A, domain 1"/>
    <property type="match status" value="1"/>
</dbReference>
<dbReference type="PROSITE" id="PS50158">
    <property type="entry name" value="ZF_CCHC"/>
    <property type="match status" value="1"/>
</dbReference>
<evidence type="ECO:0000256" key="11">
    <source>
        <dbReference type="ARBA" id="ARBA00023128"/>
    </source>
</evidence>
<dbReference type="Pfam" id="PF24626">
    <property type="entry name" value="SH3_Tf2-1"/>
    <property type="match status" value="1"/>
</dbReference>
<dbReference type="Gene3D" id="3.30.70.270">
    <property type="match status" value="2"/>
</dbReference>
<evidence type="ECO:0000256" key="5">
    <source>
        <dbReference type="ARBA" id="ARBA00022695"/>
    </source>
</evidence>
<dbReference type="InterPro" id="IPR000477">
    <property type="entry name" value="RT_dom"/>
</dbReference>